<gene>
    <name evidence="1" type="ORF">BCR32DRAFT_283279</name>
</gene>
<keyword evidence="2" id="KW-1185">Reference proteome</keyword>
<evidence type="ECO:0000313" key="2">
    <source>
        <dbReference type="Proteomes" id="UP000193944"/>
    </source>
</evidence>
<name>A0A1Y1WUY7_9FUNG</name>
<protein>
    <submittedName>
        <fullName evidence="1">Uncharacterized protein</fullName>
    </submittedName>
</protein>
<sequence>MQASTNKPVDIEVTIWACRIINDLQGDHIKFFTFEFSKYENNEYIINKTGCEYYEDFRDFQVVNDAINKSKYANYNTKTSNSNKYWYIFVYFIDSFNTKKLFIKNIEDIFIDKIYCFVCNPTTSTYTLIKVLHPFSDKAKELTFG</sequence>
<reference evidence="1 2" key="2">
    <citation type="submission" date="2016-08" db="EMBL/GenBank/DDBJ databases">
        <title>Pervasive Adenine N6-methylation of Active Genes in Fungi.</title>
        <authorList>
            <consortium name="DOE Joint Genome Institute"/>
            <person name="Mondo S.J."/>
            <person name="Dannebaum R.O."/>
            <person name="Kuo R.C."/>
            <person name="Labutti K."/>
            <person name="Haridas S."/>
            <person name="Kuo A."/>
            <person name="Salamov A."/>
            <person name="Ahrendt S.R."/>
            <person name="Lipzen A."/>
            <person name="Sullivan W."/>
            <person name="Andreopoulos W.B."/>
            <person name="Clum A."/>
            <person name="Lindquist E."/>
            <person name="Daum C."/>
            <person name="Ramamoorthy G.K."/>
            <person name="Gryganskyi A."/>
            <person name="Culley D."/>
            <person name="Magnuson J.K."/>
            <person name="James T.Y."/>
            <person name="O'Malley M.A."/>
            <person name="Stajich J.E."/>
            <person name="Spatafora J.W."/>
            <person name="Visel A."/>
            <person name="Grigoriev I.V."/>
        </authorList>
    </citation>
    <scope>NUCLEOTIDE SEQUENCE [LARGE SCALE GENOMIC DNA]</scope>
    <source>
        <strain evidence="1 2">S4</strain>
    </source>
</reference>
<comment type="caution">
    <text evidence="1">The sequence shown here is derived from an EMBL/GenBank/DDBJ whole genome shotgun (WGS) entry which is preliminary data.</text>
</comment>
<accession>A0A1Y1WUY7</accession>
<dbReference type="EMBL" id="MCFG01000253">
    <property type="protein sequence ID" value="ORX77323.1"/>
    <property type="molecule type" value="Genomic_DNA"/>
</dbReference>
<proteinExistence type="predicted"/>
<dbReference type="AlphaFoldDB" id="A0A1Y1WUY7"/>
<organism evidence="1 2">
    <name type="scientific">Anaeromyces robustus</name>
    <dbReference type="NCBI Taxonomy" id="1754192"/>
    <lineage>
        <taxon>Eukaryota</taxon>
        <taxon>Fungi</taxon>
        <taxon>Fungi incertae sedis</taxon>
        <taxon>Chytridiomycota</taxon>
        <taxon>Chytridiomycota incertae sedis</taxon>
        <taxon>Neocallimastigomycetes</taxon>
        <taxon>Neocallimastigales</taxon>
        <taxon>Neocallimastigaceae</taxon>
        <taxon>Anaeromyces</taxon>
    </lineage>
</organism>
<reference evidence="1 2" key="1">
    <citation type="submission" date="2016-08" db="EMBL/GenBank/DDBJ databases">
        <title>A Parts List for Fungal Cellulosomes Revealed by Comparative Genomics.</title>
        <authorList>
            <consortium name="DOE Joint Genome Institute"/>
            <person name="Haitjema C.H."/>
            <person name="Gilmore S.P."/>
            <person name="Henske J.K."/>
            <person name="Solomon K.V."/>
            <person name="De Groot R."/>
            <person name="Kuo A."/>
            <person name="Mondo S.J."/>
            <person name="Salamov A.A."/>
            <person name="Labutti K."/>
            <person name="Zhao Z."/>
            <person name="Chiniquy J."/>
            <person name="Barry K."/>
            <person name="Brewer H.M."/>
            <person name="Purvine S.O."/>
            <person name="Wright A.T."/>
            <person name="Boxma B."/>
            <person name="Van Alen T."/>
            <person name="Hackstein J.H."/>
            <person name="Baker S.E."/>
            <person name="Grigoriev I.V."/>
            <person name="O'Malley M.A."/>
        </authorList>
    </citation>
    <scope>NUCLEOTIDE SEQUENCE [LARGE SCALE GENOMIC DNA]</scope>
    <source>
        <strain evidence="1 2">S4</strain>
    </source>
</reference>
<evidence type="ECO:0000313" key="1">
    <source>
        <dbReference type="EMBL" id="ORX77323.1"/>
    </source>
</evidence>
<dbReference type="Proteomes" id="UP000193944">
    <property type="component" value="Unassembled WGS sequence"/>
</dbReference>